<evidence type="ECO:0000313" key="1">
    <source>
        <dbReference type="EMBL" id="AAT43557.1"/>
    </source>
</evidence>
<dbReference type="STRING" id="263820.PTO0972"/>
<name>Q6L0E5_PICTO</name>
<dbReference type="OrthoDB" id="55856at2157"/>
<reference evidence="1 2" key="1">
    <citation type="journal article" date="2004" name="Proc. Natl. Acad. Sci. U.S.A.">
        <title>Genome sequence of Picrophilus torridus and its implications for life around pH 0.</title>
        <authorList>
            <person name="Futterer O."/>
            <person name="Angelov A."/>
            <person name="Liesegang H."/>
            <person name="Gottschalk G."/>
            <person name="Schleper C."/>
            <person name="Schepers B."/>
            <person name="Dock C."/>
            <person name="Antranikian G."/>
            <person name="Liebl W."/>
        </authorList>
    </citation>
    <scope>NUCLEOTIDE SEQUENCE [LARGE SCALE GENOMIC DNA]</scope>
    <source>
        <strain evidence="2">ATCC 700027 / DSM 9790 / JCM 10055 / NBRC 100828</strain>
    </source>
</reference>
<accession>Q6L0E5</accession>
<dbReference type="HOGENOM" id="CLU_1850744_0_0_2"/>
<dbReference type="EMBL" id="AE017261">
    <property type="protein sequence ID" value="AAT43557.1"/>
    <property type="molecule type" value="Genomic_DNA"/>
</dbReference>
<dbReference type="AlphaFoldDB" id="Q6L0E5"/>
<dbReference type="PaxDb" id="263820-PTO0972"/>
<dbReference type="Proteomes" id="UP000000438">
    <property type="component" value="Chromosome"/>
</dbReference>
<organism evidence="1 2">
    <name type="scientific">Picrophilus torridus (strain ATCC 700027 / DSM 9790 / JCM 10055 / NBRC 100828 / KAW 2/3)</name>
    <dbReference type="NCBI Taxonomy" id="1122961"/>
    <lineage>
        <taxon>Archaea</taxon>
        <taxon>Methanobacteriati</taxon>
        <taxon>Thermoplasmatota</taxon>
        <taxon>Thermoplasmata</taxon>
        <taxon>Thermoplasmatales</taxon>
        <taxon>Picrophilaceae</taxon>
        <taxon>Picrophilus</taxon>
    </lineage>
</organism>
<dbReference type="InParanoid" id="Q6L0E5"/>
<dbReference type="eggNOG" id="arCOG06971">
    <property type="taxonomic scope" value="Archaea"/>
</dbReference>
<protein>
    <submittedName>
        <fullName evidence="1">Uncharacterized protein</fullName>
    </submittedName>
</protein>
<dbReference type="GeneID" id="2844027"/>
<gene>
    <name evidence="1" type="ordered locus">PTO0972</name>
</gene>
<dbReference type="RefSeq" id="WP_011177773.1">
    <property type="nucleotide sequence ID" value="NC_005877.1"/>
</dbReference>
<evidence type="ECO:0000313" key="2">
    <source>
        <dbReference type="Proteomes" id="UP000000438"/>
    </source>
</evidence>
<sequence>MVEKTTKITLRISEEELNEIDDFLERNPQYGSRSEFLRHSALNFINSQRVFLVNDDDAIHIAKRFENFFKMAVDNGYFTSIESAVNEVIENAMREELLLKMINAKKGGLKSLEKALKDDMEVDREYDKYKF</sequence>
<proteinExistence type="predicted"/>
<dbReference type="CDD" id="cd22231">
    <property type="entry name" value="RHH_NikR_HicB-like"/>
    <property type="match status" value="1"/>
</dbReference>
<dbReference type="KEGG" id="pto:PTO0972"/>